<evidence type="ECO:0000313" key="1">
    <source>
        <dbReference type="EnsemblMetazoa" id="AAEL020173-PA"/>
    </source>
</evidence>
<proteinExistence type="predicted"/>
<gene>
    <name evidence="1" type="primary">110681326</name>
</gene>
<keyword evidence="2" id="KW-1185">Reference proteome</keyword>
<reference evidence="1" key="2">
    <citation type="submission" date="2022-10" db="UniProtKB">
        <authorList>
            <consortium name="EnsemblMetazoa"/>
        </authorList>
    </citation>
    <scope>IDENTIFICATION</scope>
    <source>
        <strain evidence="1">LVP_AGWG</strain>
    </source>
</reference>
<dbReference type="SUPFAM" id="SSF52047">
    <property type="entry name" value="RNI-like"/>
    <property type="match status" value="1"/>
</dbReference>
<dbReference type="Gene3D" id="3.80.10.10">
    <property type="entry name" value="Ribonuclease Inhibitor"/>
    <property type="match status" value="1"/>
</dbReference>
<dbReference type="AlphaFoldDB" id="A0A903VAJ4"/>
<organism evidence="1 2">
    <name type="scientific">Aedes aegypti</name>
    <name type="common">Yellowfever mosquito</name>
    <name type="synonym">Culex aegypti</name>
    <dbReference type="NCBI Taxonomy" id="7159"/>
    <lineage>
        <taxon>Eukaryota</taxon>
        <taxon>Metazoa</taxon>
        <taxon>Ecdysozoa</taxon>
        <taxon>Arthropoda</taxon>
        <taxon>Hexapoda</taxon>
        <taxon>Insecta</taxon>
        <taxon>Pterygota</taxon>
        <taxon>Neoptera</taxon>
        <taxon>Endopterygota</taxon>
        <taxon>Diptera</taxon>
        <taxon>Nematocera</taxon>
        <taxon>Culicoidea</taxon>
        <taxon>Culicidae</taxon>
        <taxon>Culicinae</taxon>
        <taxon>Aedini</taxon>
        <taxon>Aedes</taxon>
        <taxon>Stegomyia</taxon>
    </lineage>
</organism>
<protein>
    <submittedName>
        <fullName evidence="1">Uncharacterized protein</fullName>
    </submittedName>
</protein>
<sequence>MALLARMPSLRKIQFKINGYNTIDHMLEGFAEMNQLEHLDLSDGLFTSIDYNVLSRLTNLKELKLNYKLDFADEHLAKLCSTGRFIELHIAGCTKITDKQLIEFIRKNPQLKLLDISYCQITEGLIFSAIDILKEQAVGCRREVASSR</sequence>
<accession>A0A903VAJ4</accession>
<name>A0A903VAJ4_AEDAE</name>
<dbReference type="EnsemblMetazoa" id="AAEL020173-RA">
    <property type="protein sequence ID" value="AAEL020173-PA"/>
    <property type="gene ID" value="AAEL020173"/>
</dbReference>
<reference evidence="2" key="1">
    <citation type="submission" date="2017-06" db="EMBL/GenBank/DDBJ databases">
        <title>Aedes aegypti genome working group (AGWG) sequencing and assembly.</title>
        <authorList>
            <consortium name="Aedes aegypti Genome Working Group (AGWG)"/>
            <person name="Matthews B.J."/>
        </authorList>
    </citation>
    <scope>NUCLEOTIDE SEQUENCE [LARGE SCALE GENOMIC DNA]</scope>
    <source>
        <strain evidence="2">LVP_AGWG</strain>
    </source>
</reference>
<dbReference type="OrthoDB" id="27842at2759"/>
<dbReference type="InterPro" id="IPR032675">
    <property type="entry name" value="LRR_dom_sf"/>
</dbReference>
<dbReference type="Proteomes" id="UP000008820">
    <property type="component" value="Unassembled WGS sequence"/>
</dbReference>
<evidence type="ECO:0000313" key="2">
    <source>
        <dbReference type="Proteomes" id="UP000008820"/>
    </source>
</evidence>